<dbReference type="EMBL" id="LR699554">
    <property type="protein sequence ID" value="VVD33083.1"/>
    <property type="molecule type" value="Genomic_DNA"/>
</dbReference>
<evidence type="ECO:0008006" key="3">
    <source>
        <dbReference type="Google" id="ProtNLM"/>
    </source>
</evidence>
<accession>A0A5Q4ZIA1</accession>
<dbReference type="Proteomes" id="UP000325811">
    <property type="component" value="Chromosome II"/>
</dbReference>
<dbReference type="Gene3D" id="3.40.50.1820">
    <property type="entry name" value="alpha/beta hydrolase"/>
    <property type="match status" value="1"/>
</dbReference>
<name>A0A5Q4ZIA1_9BURK</name>
<gene>
    <name evidence="1" type="ORF">PDMSB3_1799</name>
</gene>
<dbReference type="InterPro" id="IPR029058">
    <property type="entry name" value="AB_hydrolase_fold"/>
</dbReference>
<sequence>MSITQRNHLQISGSGKRTTVLVHGFGCDQSMRRYLAPSFHGECRMVRVDHVGHCPHLISPRASAAAMSAFPGPVSP</sequence>
<proteinExistence type="predicted"/>
<dbReference type="AlphaFoldDB" id="A0A5Q4ZIA1"/>
<dbReference type="KEGG" id="pdio:PDMSB3_1799.1"/>
<reference evidence="1 2" key="1">
    <citation type="submission" date="2019-08" db="EMBL/GenBank/DDBJ databases">
        <authorList>
            <person name="Herpell B J."/>
        </authorList>
    </citation>
    <scope>NUCLEOTIDE SEQUENCE [LARGE SCALE GENOMIC DNA]</scope>
    <source>
        <strain evidence="2">Msb3</strain>
    </source>
</reference>
<evidence type="ECO:0000313" key="2">
    <source>
        <dbReference type="Proteomes" id="UP000325811"/>
    </source>
</evidence>
<organism evidence="1 2">
    <name type="scientific">Paraburkholderia dioscoreae</name>
    <dbReference type="NCBI Taxonomy" id="2604047"/>
    <lineage>
        <taxon>Bacteria</taxon>
        <taxon>Pseudomonadati</taxon>
        <taxon>Pseudomonadota</taxon>
        <taxon>Betaproteobacteria</taxon>
        <taxon>Burkholderiales</taxon>
        <taxon>Burkholderiaceae</taxon>
        <taxon>Paraburkholderia</taxon>
    </lineage>
</organism>
<dbReference type="SUPFAM" id="SSF53474">
    <property type="entry name" value="alpha/beta-Hydrolases"/>
    <property type="match status" value="1"/>
</dbReference>
<evidence type="ECO:0000313" key="1">
    <source>
        <dbReference type="EMBL" id="VVD33083.1"/>
    </source>
</evidence>
<dbReference type="RefSeq" id="WP_007177389.1">
    <property type="nucleotide sequence ID" value="NZ_LR699554.1"/>
</dbReference>
<protein>
    <recommendedName>
        <fullName evidence="3">Alpha/beta hydrolase</fullName>
    </recommendedName>
</protein>
<keyword evidence="2" id="KW-1185">Reference proteome</keyword>